<sequence>MRAGGGSIMCFDTTRSAGYSNIGDDIERSPCSSAYEIPSPAASTGLMAWIWSSKTLSLESLTRRNAARP</sequence>
<keyword evidence="1" id="KW-1185">Reference proteome</keyword>
<proteinExistence type="predicted"/>
<name>A0AAF3F829_9BILA</name>
<dbReference type="AlphaFoldDB" id="A0AAF3F829"/>
<protein>
    <submittedName>
        <fullName evidence="2">Uncharacterized protein</fullName>
    </submittedName>
</protein>
<reference evidence="2" key="1">
    <citation type="submission" date="2024-02" db="UniProtKB">
        <authorList>
            <consortium name="WormBaseParasite"/>
        </authorList>
    </citation>
    <scope>IDENTIFICATION</scope>
</reference>
<evidence type="ECO:0000313" key="1">
    <source>
        <dbReference type="Proteomes" id="UP000887575"/>
    </source>
</evidence>
<evidence type="ECO:0000313" key="2">
    <source>
        <dbReference type="WBParaSite" id="MBELARI_LOCUS3079"/>
    </source>
</evidence>
<accession>A0AAF3F829</accession>
<dbReference type="Proteomes" id="UP000887575">
    <property type="component" value="Unassembled WGS sequence"/>
</dbReference>
<dbReference type="WBParaSite" id="MBELARI_LOCUS3079">
    <property type="protein sequence ID" value="MBELARI_LOCUS3079"/>
    <property type="gene ID" value="MBELARI_LOCUS3079"/>
</dbReference>
<organism evidence="1 2">
    <name type="scientific">Mesorhabditis belari</name>
    <dbReference type="NCBI Taxonomy" id="2138241"/>
    <lineage>
        <taxon>Eukaryota</taxon>
        <taxon>Metazoa</taxon>
        <taxon>Ecdysozoa</taxon>
        <taxon>Nematoda</taxon>
        <taxon>Chromadorea</taxon>
        <taxon>Rhabditida</taxon>
        <taxon>Rhabditina</taxon>
        <taxon>Rhabditomorpha</taxon>
        <taxon>Rhabditoidea</taxon>
        <taxon>Rhabditidae</taxon>
        <taxon>Mesorhabditinae</taxon>
        <taxon>Mesorhabditis</taxon>
    </lineage>
</organism>